<dbReference type="Proteomes" id="UP000559626">
    <property type="component" value="Unassembled WGS sequence"/>
</dbReference>
<dbReference type="AlphaFoldDB" id="A0A7Y0AEW3"/>
<organism evidence="2 3">
    <name type="scientific">Hymenobacter polaris</name>
    <dbReference type="NCBI Taxonomy" id="2682546"/>
    <lineage>
        <taxon>Bacteria</taxon>
        <taxon>Pseudomonadati</taxon>
        <taxon>Bacteroidota</taxon>
        <taxon>Cytophagia</taxon>
        <taxon>Cytophagales</taxon>
        <taxon>Hymenobacteraceae</taxon>
        <taxon>Hymenobacter</taxon>
    </lineage>
</organism>
<keyword evidence="1" id="KW-0812">Transmembrane</keyword>
<name>A0A7Y0AEW3_9BACT</name>
<feature type="transmembrane region" description="Helical" evidence="1">
    <location>
        <begin position="172"/>
        <end position="190"/>
    </location>
</feature>
<reference evidence="2 3" key="1">
    <citation type="submission" date="2020-04" db="EMBL/GenBank/DDBJ databases">
        <title>Hymenobacter polaris sp. nov., isolated from Arctic soil.</title>
        <authorList>
            <person name="Dahal R.H."/>
        </authorList>
    </citation>
    <scope>NUCLEOTIDE SEQUENCE [LARGE SCALE GENOMIC DNA]</scope>
    <source>
        <strain evidence="2 3">RP-2-7</strain>
    </source>
</reference>
<keyword evidence="1" id="KW-1133">Transmembrane helix</keyword>
<feature type="transmembrane region" description="Helical" evidence="1">
    <location>
        <begin position="42"/>
        <end position="62"/>
    </location>
</feature>
<proteinExistence type="predicted"/>
<evidence type="ECO:0000313" key="2">
    <source>
        <dbReference type="EMBL" id="NML65912.1"/>
    </source>
</evidence>
<evidence type="ECO:0000256" key="1">
    <source>
        <dbReference type="SAM" id="Phobius"/>
    </source>
</evidence>
<dbReference type="RefSeq" id="WP_169531537.1">
    <property type="nucleotide sequence ID" value="NZ_JABBGH010000002.1"/>
</dbReference>
<feature type="transmembrane region" description="Helical" evidence="1">
    <location>
        <begin position="74"/>
        <end position="93"/>
    </location>
</feature>
<comment type="caution">
    <text evidence="2">The sequence shown here is derived from an EMBL/GenBank/DDBJ whole genome shotgun (WGS) entry which is preliminary data.</text>
</comment>
<feature type="transmembrane region" description="Helical" evidence="1">
    <location>
        <begin position="141"/>
        <end position="160"/>
    </location>
</feature>
<sequence>MTGGNKNGLPGSGKAVFLCDGYVTERCLAAPPLFSIMLRYSFVLAVALTLSVCGLLFVPQWFIGQYDSSINIGYLVFGIPTAVLALLLGLHMWERHTTQRLRGEIAKGVHERYTRPNVRMAPSEVLDSLHIYNEISLRNYWAYRVLGVVSLASSLFLAVALGTKVSVTVTKILAFVSSLSTGIIFSFSLVEKSNRARRAFRTLHYAVMLYQHGEIEIRELLDLYSQAEDQLGDDEFKGGSVSNSATAK</sequence>
<accession>A0A7Y0AEW3</accession>
<dbReference type="EMBL" id="JABBGH010000002">
    <property type="protein sequence ID" value="NML65912.1"/>
    <property type="molecule type" value="Genomic_DNA"/>
</dbReference>
<gene>
    <name evidence="2" type="ORF">HHL22_11915</name>
</gene>
<keyword evidence="3" id="KW-1185">Reference proteome</keyword>
<evidence type="ECO:0000313" key="3">
    <source>
        <dbReference type="Proteomes" id="UP000559626"/>
    </source>
</evidence>
<keyword evidence="1" id="KW-0472">Membrane</keyword>
<protein>
    <submittedName>
        <fullName evidence="2">Uncharacterized protein</fullName>
    </submittedName>
</protein>